<protein>
    <submittedName>
        <fullName evidence="1">Uncharacterized protein</fullName>
    </submittedName>
</protein>
<evidence type="ECO:0000313" key="2">
    <source>
        <dbReference type="Proteomes" id="UP000828048"/>
    </source>
</evidence>
<sequence length="261" mass="28205">MTNDLVKGLDAVGSVFGVLDRHTKIDPANPAGYKPDKIAGHVELCDVQFANPSRLDVMIFNSFSINIAAGESTALVGQSGLGKSTIIGLVERFYDPLKGLVKVDGHNIYKNIQSKDIKEPDCTTKAANAHSFIAGLQDGYDTWCRDKGLQLSGEQKQRIAIARAILKNPTVLLLDEATSALDSQSEKLVQDALEHVMVGRASIVVAHRFSTIQNYNRIAVLDKGKLVEEGTHSSLLGKGSNGAYYSLVSLERTSDVAHTQL</sequence>
<proteinExistence type="predicted"/>
<dbReference type="Proteomes" id="UP000828048">
    <property type="component" value="Chromosome 6"/>
</dbReference>
<comment type="caution">
    <text evidence="1">The sequence shown here is derived from an EMBL/GenBank/DDBJ whole genome shotgun (WGS) entry which is preliminary data.</text>
</comment>
<accession>A0ACB7X9N5</accession>
<reference evidence="1 2" key="1">
    <citation type="journal article" date="2021" name="Hortic Res">
        <title>High-quality reference genome and annotation aids understanding of berry development for evergreen blueberry (Vaccinium darrowii).</title>
        <authorList>
            <person name="Yu J."/>
            <person name="Hulse-Kemp A.M."/>
            <person name="Babiker E."/>
            <person name="Staton M."/>
        </authorList>
    </citation>
    <scope>NUCLEOTIDE SEQUENCE [LARGE SCALE GENOMIC DNA]</scope>
    <source>
        <strain evidence="2">cv. NJ 8807/NJ 8810</strain>
        <tissue evidence="1">Young leaf</tissue>
    </source>
</reference>
<keyword evidence="2" id="KW-1185">Reference proteome</keyword>
<organism evidence="1 2">
    <name type="scientific">Vaccinium darrowii</name>
    <dbReference type="NCBI Taxonomy" id="229202"/>
    <lineage>
        <taxon>Eukaryota</taxon>
        <taxon>Viridiplantae</taxon>
        <taxon>Streptophyta</taxon>
        <taxon>Embryophyta</taxon>
        <taxon>Tracheophyta</taxon>
        <taxon>Spermatophyta</taxon>
        <taxon>Magnoliopsida</taxon>
        <taxon>eudicotyledons</taxon>
        <taxon>Gunneridae</taxon>
        <taxon>Pentapetalae</taxon>
        <taxon>asterids</taxon>
        <taxon>Ericales</taxon>
        <taxon>Ericaceae</taxon>
        <taxon>Vaccinioideae</taxon>
        <taxon>Vaccinieae</taxon>
        <taxon>Vaccinium</taxon>
    </lineage>
</organism>
<name>A0ACB7X9N5_9ERIC</name>
<gene>
    <name evidence="1" type="ORF">Vadar_012531</name>
</gene>
<dbReference type="EMBL" id="CM037156">
    <property type="protein sequence ID" value="KAH7837320.1"/>
    <property type="molecule type" value="Genomic_DNA"/>
</dbReference>
<evidence type="ECO:0000313" key="1">
    <source>
        <dbReference type="EMBL" id="KAH7837320.1"/>
    </source>
</evidence>